<reference evidence="1" key="1">
    <citation type="journal article" date="2021" name="Proc. Natl. Acad. Sci. U.S.A.">
        <title>A Catalog of Tens of Thousands of Viruses from Human Metagenomes Reveals Hidden Associations with Chronic Diseases.</title>
        <authorList>
            <person name="Tisza M.J."/>
            <person name="Buck C.B."/>
        </authorList>
    </citation>
    <scope>NUCLEOTIDE SEQUENCE</scope>
    <source>
        <strain evidence="1">Ctpjm1</strain>
    </source>
</reference>
<organism evidence="1">
    <name type="scientific">Myoviridae sp. ctpjm1</name>
    <dbReference type="NCBI Taxonomy" id="2826699"/>
    <lineage>
        <taxon>Viruses</taxon>
        <taxon>Duplodnaviria</taxon>
        <taxon>Heunggongvirae</taxon>
        <taxon>Uroviricota</taxon>
        <taxon>Caudoviricetes</taxon>
    </lineage>
</organism>
<proteinExistence type="predicted"/>
<protein>
    <submittedName>
        <fullName evidence="1">Uncharacterized protein</fullName>
    </submittedName>
</protein>
<name>A0A8S5NPE6_9CAUD</name>
<sequence length="71" mass="7473">METGILEQDRNGIVEALLRLAAEHPAADVESAALRLCRAVSVVRRYDDALCATEGASPDAAAGATRPDVPR</sequence>
<accession>A0A8S5NPE6</accession>
<evidence type="ECO:0000313" key="1">
    <source>
        <dbReference type="EMBL" id="DAD96104.1"/>
    </source>
</evidence>
<dbReference type="EMBL" id="BK015208">
    <property type="protein sequence ID" value="DAD96104.1"/>
    <property type="molecule type" value="Genomic_DNA"/>
</dbReference>